<accession>A0A6G1ZLS9</accession>
<organism evidence="2">
    <name type="scientific">Parabacteroides goldsteinii</name>
    <dbReference type="NCBI Taxonomy" id="328812"/>
    <lineage>
        <taxon>Bacteria</taxon>
        <taxon>Pseudomonadati</taxon>
        <taxon>Bacteroidota</taxon>
        <taxon>Bacteroidia</taxon>
        <taxon>Bacteroidales</taxon>
        <taxon>Tannerellaceae</taxon>
        <taxon>Parabacteroides</taxon>
    </lineage>
</organism>
<feature type="chain" id="PRO_5026131569" evidence="1">
    <location>
        <begin position="24"/>
        <end position="185"/>
    </location>
</feature>
<name>A0A6G1ZLS9_9BACT</name>
<dbReference type="AlphaFoldDB" id="A0A6G1ZLS9"/>
<sequence>MKNTTKQILFILLYLLISFTIHAQSNLTWIEVNTDKYSIKIPSDWTQKIDLPVRKAKSGLIIDKQMFDTPKEKGYICIDVTKYDYDKGISCDDIYKMDSLDHKRIFNGTTTKQAIPNPCKIYFIINYHADNPFLKKIEYMKKHTWLYEQGKSVYALTAMYEKETFKDYPNLLEIINNIQKSFTLK</sequence>
<reference evidence="2" key="1">
    <citation type="journal article" date="2019" name="Nat. Med.">
        <title>A library of human gut bacterial isolates paired with longitudinal multiomics data enables mechanistic microbiome research.</title>
        <authorList>
            <person name="Poyet M."/>
            <person name="Groussin M."/>
            <person name="Gibbons S.M."/>
            <person name="Avila-Pacheco J."/>
            <person name="Jiang X."/>
            <person name="Kearney S.M."/>
            <person name="Perrotta A.R."/>
            <person name="Berdy B."/>
            <person name="Zhao S."/>
            <person name="Lieberman T.D."/>
            <person name="Swanson P.K."/>
            <person name="Smith M."/>
            <person name="Roesemann S."/>
            <person name="Alexander J.E."/>
            <person name="Rich S.A."/>
            <person name="Livny J."/>
            <person name="Vlamakis H."/>
            <person name="Clish C."/>
            <person name="Bullock K."/>
            <person name="Deik A."/>
            <person name="Scott J."/>
            <person name="Pierce K.A."/>
            <person name="Xavier R.J."/>
            <person name="Alm E.J."/>
        </authorList>
    </citation>
    <scope>NUCLEOTIDE SEQUENCE</scope>
    <source>
        <strain evidence="2">BIOML-A4</strain>
    </source>
</reference>
<protein>
    <submittedName>
        <fullName evidence="2">Uncharacterized protein</fullName>
    </submittedName>
</protein>
<dbReference type="RefSeq" id="WP_010799951.1">
    <property type="nucleotide sequence ID" value="NZ_CAJSYT010000004.1"/>
</dbReference>
<comment type="caution">
    <text evidence="2">The sequence shown here is derived from an EMBL/GenBank/DDBJ whole genome shotgun (WGS) entry which is preliminary data.</text>
</comment>
<feature type="signal peptide" evidence="1">
    <location>
        <begin position="1"/>
        <end position="23"/>
    </location>
</feature>
<evidence type="ECO:0000256" key="1">
    <source>
        <dbReference type="SAM" id="SignalP"/>
    </source>
</evidence>
<evidence type="ECO:0000313" key="2">
    <source>
        <dbReference type="EMBL" id="MRY14897.1"/>
    </source>
</evidence>
<proteinExistence type="predicted"/>
<dbReference type="EMBL" id="WKLP01000089">
    <property type="protein sequence ID" value="MRY14897.1"/>
    <property type="molecule type" value="Genomic_DNA"/>
</dbReference>
<keyword evidence="1" id="KW-0732">Signal</keyword>
<gene>
    <name evidence="2" type="ORF">GKE01_26185</name>
</gene>